<dbReference type="GO" id="GO:0005524">
    <property type="term" value="F:ATP binding"/>
    <property type="evidence" value="ECO:0007669"/>
    <property type="project" value="UniProtKB-KW"/>
</dbReference>
<keyword evidence="8" id="KW-0573">Peptidoglycan synthesis</keyword>
<evidence type="ECO:0000256" key="1">
    <source>
        <dbReference type="ARBA" id="ARBA00004496"/>
    </source>
</evidence>
<feature type="domain" description="ATP-grasp" evidence="10">
    <location>
        <begin position="131"/>
        <end position="219"/>
    </location>
</feature>
<dbReference type="Gene3D" id="3.30.470.20">
    <property type="entry name" value="ATP-grasp fold, B domain"/>
    <property type="match status" value="1"/>
</dbReference>
<dbReference type="InterPro" id="IPR016185">
    <property type="entry name" value="PreATP-grasp_dom_sf"/>
</dbReference>
<comment type="caution">
    <text evidence="11">The sequence shown here is derived from an EMBL/GenBank/DDBJ whole genome shotgun (WGS) entry which is preliminary data.</text>
</comment>
<keyword evidence="9" id="KW-0961">Cell wall biogenesis/degradation</keyword>
<evidence type="ECO:0000256" key="2">
    <source>
        <dbReference type="ARBA" id="ARBA00010871"/>
    </source>
</evidence>
<keyword evidence="3" id="KW-0963">Cytoplasm</keyword>
<dbReference type="InterPro" id="IPR013815">
    <property type="entry name" value="ATP_grasp_subdomain_1"/>
</dbReference>
<evidence type="ECO:0000259" key="10">
    <source>
        <dbReference type="PROSITE" id="PS50975"/>
    </source>
</evidence>
<evidence type="ECO:0000256" key="5">
    <source>
        <dbReference type="ARBA" id="ARBA00022741"/>
    </source>
</evidence>
<evidence type="ECO:0000313" key="11">
    <source>
        <dbReference type="EMBL" id="GAG17290.1"/>
    </source>
</evidence>
<accession>X0VG59</accession>
<evidence type="ECO:0000256" key="8">
    <source>
        <dbReference type="ARBA" id="ARBA00022984"/>
    </source>
</evidence>
<proteinExistence type="inferred from homology"/>
<dbReference type="Gene3D" id="3.30.1490.20">
    <property type="entry name" value="ATP-grasp fold, A domain"/>
    <property type="match status" value="1"/>
</dbReference>
<evidence type="ECO:0000256" key="6">
    <source>
        <dbReference type="ARBA" id="ARBA00022840"/>
    </source>
</evidence>
<sequence>QVNVIMGGPSAEHEISLATGREMLKYLDRSKYSLRIVIITREKTFYYNNTDASTLTEQDYTEPDKSPNFLGPVSPAMSQEIWNECDIALLALHGEFGEDGKFQGFLETLGIPYTGSDVFASAVGMEKIASKRLFEQTGIITPSWSIYNTDGSGVSIDEIIQKHGFPCFVKCPQSGSSRLMDRADSRKMLEDMIFKLSEDSSEILIESYISGDEYSCPVLEYPDGSLRPLPPILIRPVKSSYFDYTAKYTDGACEEI</sequence>
<name>X0VG59_9ZZZZ</name>
<keyword evidence="5" id="KW-0547">Nucleotide-binding</keyword>
<feature type="non-terminal residue" evidence="11">
    <location>
        <position position="1"/>
    </location>
</feature>
<organism evidence="11">
    <name type="scientific">marine sediment metagenome</name>
    <dbReference type="NCBI Taxonomy" id="412755"/>
    <lineage>
        <taxon>unclassified sequences</taxon>
        <taxon>metagenomes</taxon>
        <taxon>ecological metagenomes</taxon>
    </lineage>
</organism>
<dbReference type="SUPFAM" id="SSF52440">
    <property type="entry name" value="PreATP-grasp domain"/>
    <property type="match status" value="1"/>
</dbReference>
<dbReference type="PROSITE" id="PS00843">
    <property type="entry name" value="DALA_DALA_LIGASE_1"/>
    <property type="match status" value="1"/>
</dbReference>
<dbReference type="GO" id="GO:0046872">
    <property type="term" value="F:metal ion binding"/>
    <property type="evidence" value="ECO:0007669"/>
    <property type="project" value="InterPro"/>
</dbReference>
<dbReference type="GO" id="GO:0008360">
    <property type="term" value="P:regulation of cell shape"/>
    <property type="evidence" value="ECO:0007669"/>
    <property type="project" value="UniProtKB-KW"/>
</dbReference>
<evidence type="ECO:0000256" key="3">
    <source>
        <dbReference type="ARBA" id="ARBA00022490"/>
    </source>
</evidence>
<dbReference type="GO" id="GO:0008716">
    <property type="term" value="F:D-alanine-D-alanine ligase activity"/>
    <property type="evidence" value="ECO:0007669"/>
    <property type="project" value="InterPro"/>
</dbReference>
<reference evidence="11" key="1">
    <citation type="journal article" date="2014" name="Front. Microbiol.">
        <title>High frequency of phylogenetically diverse reductive dehalogenase-homologous genes in deep subseafloor sedimentary metagenomes.</title>
        <authorList>
            <person name="Kawai M."/>
            <person name="Futagami T."/>
            <person name="Toyoda A."/>
            <person name="Takaki Y."/>
            <person name="Nishi S."/>
            <person name="Hori S."/>
            <person name="Arai W."/>
            <person name="Tsubouchi T."/>
            <person name="Morono Y."/>
            <person name="Uchiyama I."/>
            <person name="Ito T."/>
            <person name="Fujiyama A."/>
            <person name="Inagaki F."/>
            <person name="Takami H."/>
        </authorList>
    </citation>
    <scope>NUCLEOTIDE SEQUENCE</scope>
    <source>
        <strain evidence="11">Expedition CK06-06</strain>
    </source>
</reference>
<comment type="similarity">
    <text evidence="2">Belongs to the D-alanine--D-alanine ligase family.</text>
</comment>
<gene>
    <name evidence="11" type="ORF">S01H1_58150</name>
</gene>
<dbReference type="Pfam" id="PF07478">
    <property type="entry name" value="Dala_Dala_lig_C"/>
    <property type="match status" value="1"/>
</dbReference>
<dbReference type="PANTHER" id="PTHR23132">
    <property type="entry name" value="D-ALANINE--D-ALANINE LIGASE"/>
    <property type="match status" value="1"/>
</dbReference>
<dbReference type="InterPro" id="IPR011095">
    <property type="entry name" value="Dala_Dala_lig_C"/>
</dbReference>
<keyword evidence="7" id="KW-0133">Cell shape</keyword>
<dbReference type="InterPro" id="IPR011127">
    <property type="entry name" value="Dala_Dala_lig_N"/>
</dbReference>
<dbReference type="Gene3D" id="3.40.50.20">
    <property type="match status" value="1"/>
</dbReference>
<evidence type="ECO:0000256" key="9">
    <source>
        <dbReference type="ARBA" id="ARBA00023316"/>
    </source>
</evidence>
<dbReference type="GO" id="GO:0071555">
    <property type="term" value="P:cell wall organization"/>
    <property type="evidence" value="ECO:0007669"/>
    <property type="project" value="UniProtKB-KW"/>
</dbReference>
<evidence type="ECO:0000256" key="7">
    <source>
        <dbReference type="ARBA" id="ARBA00022960"/>
    </source>
</evidence>
<dbReference type="PROSITE" id="PS50975">
    <property type="entry name" value="ATP_GRASP"/>
    <property type="match status" value="1"/>
</dbReference>
<dbReference type="EMBL" id="BARS01037967">
    <property type="protein sequence ID" value="GAG17290.1"/>
    <property type="molecule type" value="Genomic_DNA"/>
</dbReference>
<dbReference type="Pfam" id="PF01820">
    <property type="entry name" value="Dala_Dala_lig_N"/>
    <property type="match status" value="1"/>
</dbReference>
<protein>
    <recommendedName>
        <fullName evidence="10">ATP-grasp domain-containing protein</fullName>
    </recommendedName>
</protein>
<dbReference type="GO" id="GO:0005737">
    <property type="term" value="C:cytoplasm"/>
    <property type="evidence" value="ECO:0007669"/>
    <property type="project" value="UniProtKB-SubCell"/>
</dbReference>
<keyword evidence="6" id="KW-0067">ATP-binding</keyword>
<evidence type="ECO:0000256" key="4">
    <source>
        <dbReference type="ARBA" id="ARBA00022598"/>
    </source>
</evidence>
<dbReference type="AlphaFoldDB" id="X0VG59"/>
<dbReference type="InterPro" id="IPR011761">
    <property type="entry name" value="ATP-grasp"/>
</dbReference>
<dbReference type="GO" id="GO:0009252">
    <property type="term" value="P:peptidoglycan biosynthetic process"/>
    <property type="evidence" value="ECO:0007669"/>
    <property type="project" value="UniProtKB-KW"/>
</dbReference>
<dbReference type="PANTHER" id="PTHR23132:SF23">
    <property type="entry name" value="D-ALANINE--D-ALANINE LIGASE B"/>
    <property type="match status" value="1"/>
</dbReference>
<comment type="subcellular location">
    <subcellularLocation>
        <location evidence="1">Cytoplasm</location>
    </subcellularLocation>
</comment>
<dbReference type="SUPFAM" id="SSF56059">
    <property type="entry name" value="Glutathione synthetase ATP-binding domain-like"/>
    <property type="match status" value="1"/>
</dbReference>
<keyword evidence="4" id="KW-0436">Ligase</keyword>
<feature type="non-terminal residue" evidence="11">
    <location>
        <position position="256"/>
    </location>
</feature>
<dbReference type="InterPro" id="IPR000291">
    <property type="entry name" value="D-Ala_lig_Van_CS"/>
</dbReference>